<evidence type="ECO:0000256" key="2">
    <source>
        <dbReference type="ARBA" id="ARBA00022737"/>
    </source>
</evidence>
<dbReference type="GO" id="GO:0016020">
    <property type="term" value="C:membrane"/>
    <property type="evidence" value="ECO:0007669"/>
    <property type="project" value="UniProtKB-SubCell"/>
</dbReference>
<dbReference type="SMART" id="SM00208">
    <property type="entry name" value="TNFR"/>
    <property type="match status" value="1"/>
</dbReference>
<feature type="transmembrane region" description="Helical" evidence="9">
    <location>
        <begin position="909"/>
        <end position="933"/>
    </location>
</feature>
<comment type="subcellular location">
    <subcellularLocation>
        <location evidence="1">Membrane</location>
    </subcellularLocation>
</comment>
<keyword evidence="9" id="KW-0812">Transmembrane</keyword>
<dbReference type="InterPro" id="IPR001368">
    <property type="entry name" value="TNFR/NGFR_Cys_rich_reg"/>
</dbReference>
<evidence type="ECO:0000256" key="1">
    <source>
        <dbReference type="ARBA" id="ARBA00004370"/>
    </source>
</evidence>
<reference evidence="11 12" key="1">
    <citation type="journal article" date="2013" name="Nature">
        <title>Insights into bilaterian evolution from three spiralian genomes.</title>
        <authorList>
            <person name="Simakov O."/>
            <person name="Marletaz F."/>
            <person name="Cho S.J."/>
            <person name="Edsinger-Gonzales E."/>
            <person name="Havlak P."/>
            <person name="Hellsten U."/>
            <person name="Kuo D.H."/>
            <person name="Larsson T."/>
            <person name="Lv J."/>
            <person name="Arendt D."/>
            <person name="Savage R."/>
            <person name="Osoegawa K."/>
            <person name="de Jong P."/>
            <person name="Grimwood J."/>
            <person name="Chapman J.A."/>
            <person name="Shapiro H."/>
            <person name="Aerts A."/>
            <person name="Otillar R.P."/>
            <person name="Terry A.Y."/>
            <person name="Boore J.L."/>
            <person name="Grigoriev I.V."/>
            <person name="Lindberg D.R."/>
            <person name="Seaver E.C."/>
            <person name="Weisblat D.A."/>
            <person name="Putnam N.H."/>
            <person name="Rokhsar D.S."/>
        </authorList>
    </citation>
    <scope>NUCLEOTIDE SEQUENCE [LARGE SCALE GENOMIC DNA]</scope>
</reference>
<feature type="repeat" description="TNFR-Cys" evidence="7">
    <location>
        <begin position="230"/>
        <end position="267"/>
    </location>
</feature>
<dbReference type="PANTHER" id="PTHR46330">
    <property type="entry name" value="TUMOR NECROSIS FACTOR RECEPTOR SUPERFAMILY MEMBER 10B"/>
    <property type="match status" value="1"/>
</dbReference>
<evidence type="ECO:0000256" key="7">
    <source>
        <dbReference type="PROSITE-ProRule" id="PRU00206"/>
    </source>
</evidence>
<accession>V4CE97</accession>
<keyword evidence="6" id="KW-0325">Glycoprotein</keyword>
<dbReference type="Gene3D" id="2.10.50.10">
    <property type="entry name" value="Tumor Necrosis Factor Receptor, subunit A, domain 2"/>
    <property type="match status" value="1"/>
</dbReference>
<keyword evidence="4 7" id="KW-1015">Disulfide bond</keyword>
<dbReference type="Proteomes" id="UP000030746">
    <property type="component" value="Unassembled WGS sequence"/>
</dbReference>
<feature type="domain" description="TNFR-Cys" evidence="10">
    <location>
        <begin position="230"/>
        <end position="267"/>
    </location>
</feature>
<protein>
    <recommendedName>
        <fullName evidence="10">TNFR-Cys domain-containing protein</fullName>
    </recommendedName>
</protein>
<proteinExistence type="predicted"/>
<feature type="transmembrane region" description="Helical" evidence="9">
    <location>
        <begin position="1412"/>
        <end position="1433"/>
    </location>
</feature>
<feature type="transmembrane region" description="Helical" evidence="9">
    <location>
        <begin position="1576"/>
        <end position="1599"/>
    </location>
</feature>
<feature type="region of interest" description="Disordered" evidence="8">
    <location>
        <begin position="78"/>
        <end position="114"/>
    </location>
</feature>
<dbReference type="PROSITE" id="PS50050">
    <property type="entry name" value="TNFR_NGFR_2"/>
    <property type="match status" value="1"/>
</dbReference>
<feature type="transmembrane region" description="Helical" evidence="9">
    <location>
        <begin position="1269"/>
        <end position="1288"/>
    </location>
</feature>
<evidence type="ECO:0000259" key="10">
    <source>
        <dbReference type="PROSITE" id="PS50050"/>
    </source>
</evidence>
<evidence type="ECO:0000256" key="3">
    <source>
        <dbReference type="ARBA" id="ARBA00023136"/>
    </source>
</evidence>
<name>V4CE97_LOTGI</name>
<dbReference type="EMBL" id="KB200786">
    <property type="protein sequence ID" value="ESP00290.1"/>
    <property type="molecule type" value="Genomic_DNA"/>
</dbReference>
<evidence type="ECO:0000256" key="8">
    <source>
        <dbReference type="SAM" id="MobiDB-lite"/>
    </source>
</evidence>
<organism evidence="11 12">
    <name type="scientific">Lottia gigantea</name>
    <name type="common">Giant owl limpet</name>
    <dbReference type="NCBI Taxonomy" id="225164"/>
    <lineage>
        <taxon>Eukaryota</taxon>
        <taxon>Metazoa</taxon>
        <taxon>Spiralia</taxon>
        <taxon>Lophotrochozoa</taxon>
        <taxon>Mollusca</taxon>
        <taxon>Gastropoda</taxon>
        <taxon>Patellogastropoda</taxon>
        <taxon>Lottioidea</taxon>
        <taxon>Lottiidae</taxon>
        <taxon>Lottia</taxon>
    </lineage>
</organism>
<keyword evidence="5" id="KW-0675">Receptor</keyword>
<feature type="transmembrane region" description="Helical" evidence="9">
    <location>
        <begin position="977"/>
        <end position="1004"/>
    </location>
</feature>
<dbReference type="RefSeq" id="XP_009049034.1">
    <property type="nucleotide sequence ID" value="XM_009050786.1"/>
</dbReference>
<keyword evidence="3 9" id="KW-0472">Membrane</keyword>
<dbReference type="InterPro" id="IPR052491">
    <property type="entry name" value="TNFRSF10"/>
</dbReference>
<dbReference type="OrthoDB" id="6247498at2759"/>
<dbReference type="HOGENOM" id="CLU_242152_0_0_1"/>
<keyword evidence="2" id="KW-0677">Repeat</keyword>
<comment type="caution">
    <text evidence="7">Lacks conserved residue(s) required for the propagation of feature annotation.</text>
</comment>
<feature type="transmembrane region" description="Helical" evidence="9">
    <location>
        <begin position="120"/>
        <end position="140"/>
    </location>
</feature>
<evidence type="ECO:0000256" key="4">
    <source>
        <dbReference type="ARBA" id="ARBA00023157"/>
    </source>
</evidence>
<evidence type="ECO:0000313" key="11">
    <source>
        <dbReference type="EMBL" id="ESP00290.1"/>
    </source>
</evidence>
<evidence type="ECO:0000256" key="5">
    <source>
        <dbReference type="ARBA" id="ARBA00023170"/>
    </source>
</evidence>
<evidence type="ECO:0000313" key="12">
    <source>
        <dbReference type="Proteomes" id="UP000030746"/>
    </source>
</evidence>
<dbReference type="CTD" id="20242331"/>
<keyword evidence="12" id="KW-1185">Reference proteome</keyword>
<sequence length="1661" mass="190815">MVRQVTTIVKDGSRIQERESREIMDNYNFRMITTQNDTKEEENKTTKTFLNIKHSTTSSCNHGSSLINKCSLASNQGSSSSNQGPASINHVSSSSFHGSSSGIQGSSSGNQGSSHGRRCIIVLLTTFLIGLVCATTSLNFTSQHVQLHIGLPHNLIRKVRMYSEDPDIRKLKLNKTVLSLVSRLQLYDKKDCKEDLSVCETYAVCNGNGDSNGNSNGYSNGNGQSSVACRCKRGYYYNDNTCSECSKSCPDGYYMTSSCTATTDSVCKKCTSCQRSQYEAAVCSTTKDTVCVDVSFPVGFVPPNSTTSSDGTNISMTSSSNVFIERLKDMKELETTMYITNNQQSLDFVWKRESGLEIKISVSGVYLVPEYVDLDHEDDGLYFLHFDKNVSEEMKKKYSHVAEYYCRHPIPDYYSIHFDIIKNRISQAEEVACNSKDRAKIRCPSNYQDGQVYLKRHINEICTKYQTNRRKKLVQLHDVNANNIICDEENDILTEVFGKTMPEPERMSFPSAECRQYGNECHKCLDKNICTNKTYGEECCSIKCYGNSNCLQYHRSTCPQPQVECAKGNINQFTLTPFYEKISERFMCHLKYKKPKYLYNVSYSIQIPDYKYVLPEQNFSFTTNSLQSHQTQKHKIDFLNIMHDTRYKLEEEVIVIGKHEDYNEQMGEFQFHPLKDQDEFNTGRGFKTKQDTFFRYSTLVQFYRPFGYSSSTWYKDGCLKNLSKVFPNQTQYKSTSIPVTTKVLNTKKEMQYQMYRSKDSPIVKLTIDERESILSYFQSSGTPTVVRSTTLQGAVTWNTPMQYWTIRISGSLYSCPGILIIELFDKLLVNSFGVFDVYVHCGGEFWINFNVDSEKSDLPDVFIVHINDSVATHQLVLSSIISPRSVSVADKMKTSLAVREQIMTESPPWVTILIFIVMTIVLLWVMFIFYMCFTVRAPHNYERTDKQAEMTVLNPEEAEKMFQSEIQPKRKRMSVCVMYLFVILYIVYCVFLTFSVSFGILFAYQKSVLPDLTQLNDFSDRLEKRVNLTLQDLKLTEIKEMNDIHKQYKSRERACKHHLHQTAKSSVHGYAQVTHKYLEAIYVQNGSLQHHVEKYFEIENHMVDEILNGYVKILNKTMRQDLKHFLSMYKYFLISVIDNRWLDFPKDIFLGDGDKMKLGKEMTENQIKKFVSWLQIDKAESLMSVTDHVTARILEMAPISEDYQPEDFLEPYLPKHSHKIPTYSMKSQNFLYQVINENNTHFKRHGIHFDSGSSNTTSDKDLESSDYNIVMYLFICLFIILDIILWCYRLSWLWKQIKMSKVGYEVKIPTDESSRKIHILLTGQHPPSTVDIEIENAFKYYKENAAKDLASDNEFGMSFIQNYPKCKEDILRDIWAYKKSQSSASVPKANDFCLSECMTIIHWIHRSVLSRLTWRSALSIGALVLVCCLIYAVDNWFNQANIEVLVGADVVVTELQWQTVMINRHLAETVDKLNLLLLNMKETVDGDINYVNQLLADTFHKQTRYILDILLSVCKNSGINDCNIDINMLLQSAPPPPISSCNFLPLQQHVIDDVDTAQITALVIEELSPLLKTVRGLVFCILTYLIFVLCFILLCNAGIRLARYYLLIMGKFPILQIYQISDSLATYADAAVDDHQHIYRSASLSCESGVYVGEAEDSNRE</sequence>
<dbReference type="OMA" id="WVDSCES"/>
<evidence type="ECO:0000256" key="6">
    <source>
        <dbReference type="ARBA" id="ARBA00023180"/>
    </source>
</evidence>
<dbReference type="GeneID" id="20242331"/>
<keyword evidence="9" id="KW-1133">Transmembrane helix</keyword>
<dbReference type="KEGG" id="lgi:LOTGIDRAFT_173315"/>
<gene>
    <name evidence="11" type="ORF">LOTGIDRAFT_173315</name>
</gene>
<evidence type="ECO:0000256" key="9">
    <source>
        <dbReference type="SAM" id="Phobius"/>
    </source>
</evidence>
<dbReference type="PANTHER" id="PTHR46330:SF6">
    <property type="entry name" value="HEMATOPOIETIC DEATH RECEPTOR-RELATED"/>
    <property type="match status" value="1"/>
</dbReference>
<feature type="disulfide bond" evidence="7">
    <location>
        <begin position="249"/>
        <end position="267"/>
    </location>
</feature>